<feature type="region of interest" description="Disordered" evidence="1">
    <location>
        <begin position="301"/>
        <end position="328"/>
    </location>
</feature>
<feature type="compositionally biased region" description="Acidic residues" evidence="1">
    <location>
        <begin position="201"/>
        <end position="214"/>
    </location>
</feature>
<feature type="compositionally biased region" description="Basic and acidic residues" evidence="1">
    <location>
        <begin position="81"/>
        <end position="96"/>
    </location>
</feature>
<comment type="caution">
    <text evidence="2">The sequence shown here is derived from an EMBL/GenBank/DDBJ whole genome shotgun (WGS) entry which is preliminary data.</text>
</comment>
<feature type="region of interest" description="Disordered" evidence="1">
    <location>
        <begin position="472"/>
        <end position="501"/>
    </location>
</feature>
<name>A0A2G5V9J3_9PELO</name>
<feature type="region of interest" description="Disordered" evidence="1">
    <location>
        <begin position="150"/>
        <end position="214"/>
    </location>
</feature>
<feature type="region of interest" description="Disordered" evidence="1">
    <location>
        <begin position="56"/>
        <end position="105"/>
    </location>
</feature>
<feature type="compositionally biased region" description="Low complexity" evidence="1">
    <location>
        <begin position="311"/>
        <end position="324"/>
    </location>
</feature>
<dbReference type="Proteomes" id="UP000230233">
    <property type="component" value="Chromosome II"/>
</dbReference>
<keyword evidence="3" id="KW-1185">Reference proteome</keyword>
<evidence type="ECO:0000313" key="3">
    <source>
        <dbReference type="Proteomes" id="UP000230233"/>
    </source>
</evidence>
<evidence type="ECO:0000313" key="2">
    <source>
        <dbReference type="EMBL" id="PIC48410.1"/>
    </source>
</evidence>
<dbReference type="AlphaFoldDB" id="A0A2G5V9J3"/>
<evidence type="ECO:0000256" key="1">
    <source>
        <dbReference type="SAM" id="MobiDB-lite"/>
    </source>
</evidence>
<protein>
    <submittedName>
        <fullName evidence="2">Uncharacterized protein</fullName>
    </submittedName>
</protein>
<sequence length="623" mass="69925">MNFPTDPKSFAEAATRIRIGCSIVQQGIAEVCRDRPDLEQQLRAAVGVIMKSVNEAQELDNPPVDPEMPALRNEETGGNSENKDGVTRKPKQEQLGHDGQGNASLATLSTSATSSNVNLVAFPKKAELQKSYYNIPQPIDPSTVELFTDVSTDSEDEEASPSAILVPTTPNGPGRQKNDSSKKPAQKRPAPRQWRESSEERDSDEEEVTSDYEEEVVRQKIRRARKAQNPKREREIVRRRRFKDKKAVVQCDPLVEHSQEWRDKFVEALEYHRTCRLYDDPVFTTKMPAQDLFEEFLMDADSNPPVAQDQSSEVSEAPAASPTSQIRDINQRWTGKPLPSISVFFSSEKSRNTMMGPPKSVYNASKYSTQEFPHSMSSTTSGFGESSLFQEPVVQYWDGFGDSDFSYQLDNVRSVRAFQVSDDVTSVSPGSGSSNDNLSLLDPTPMSTEQEFPANQTLFSANTPIYKESLISNSSDPEPIYSKGPHPVNSPIQEPEQPLEVKRPKKRCLTPIYSLILGPTPDVQNMTELVSYRSFRTKYHAHMKIAPPVKLGTLEYDQRYKEACERAANSPVYQDKKIVCLSCLFDLTSSKPIPQEVVNPVDAAMCYKLWRVDNYSSMWCASK</sequence>
<gene>
    <name evidence="2" type="primary">Cnig_chr_II.g7390</name>
    <name evidence="2" type="ORF">B9Z55_007390</name>
</gene>
<dbReference type="EMBL" id="PDUG01000002">
    <property type="protein sequence ID" value="PIC48410.1"/>
    <property type="molecule type" value="Genomic_DNA"/>
</dbReference>
<reference evidence="3" key="1">
    <citation type="submission" date="2017-10" db="EMBL/GenBank/DDBJ databases">
        <title>Rapid genome shrinkage in a self-fertile nematode reveals novel sperm competition proteins.</title>
        <authorList>
            <person name="Yin D."/>
            <person name="Schwarz E.M."/>
            <person name="Thomas C.G."/>
            <person name="Felde R.L."/>
            <person name="Korf I.F."/>
            <person name="Cutter A.D."/>
            <person name="Schartner C.M."/>
            <person name="Ralston E.J."/>
            <person name="Meyer B.J."/>
            <person name="Haag E.S."/>
        </authorList>
    </citation>
    <scope>NUCLEOTIDE SEQUENCE [LARGE SCALE GENOMIC DNA]</scope>
    <source>
        <strain evidence="3">JU1422</strain>
    </source>
</reference>
<organism evidence="2 3">
    <name type="scientific">Caenorhabditis nigoni</name>
    <dbReference type="NCBI Taxonomy" id="1611254"/>
    <lineage>
        <taxon>Eukaryota</taxon>
        <taxon>Metazoa</taxon>
        <taxon>Ecdysozoa</taxon>
        <taxon>Nematoda</taxon>
        <taxon>Chromadorea</taxon>
        <taxon>Rhabditida</taxon>
        <taxon>Rhabditina</taxon>
        <taxon>Rhabditomorpha</taxon>
        <taxon>Rhabditoidea</taxon>
        <taxon>Rhabditidae</taxon>
        <taxon>Peloderinae</taxon>
        <taxon>Caenorhabditis</taxon>
    </lineage>
</organism>
<accession>A0A2G5V9J3</accession>
<proteinExistence type="predicted"/>